<reference evidence="2" key="1">
    <citation type="journal article" date="2019" name="Int. J. Syst. Evol. Microbiol.">
        <title>The Global Catalogue of Microorganisms (GCM) 10K type strain sequencing project: providing services to taxonomists for standard genome sequencing and annotation.</title>
        <authorList>
            <consortium name="The Broad Institute Genomics Platform"/>
            <consortium name="The Broad Institute Genome Sequencing Center for Infectious Disease"/>
            <person name="Wu L."/>
            <person name="Ma J."/>
        </authorList>
    </citation>
    <scope>NUCLEOTIDE SEQUENCE [LARGE SCALE GENOMIC DNA]</scope>
    <source>
        <strain evidence="2">CCUG 56608</strain>
    </source>
</reference>
<keyword evidence="2" id="KW-1185">Reference proteome</keyword>
<evidence type="ECO:0000313" key="1">
    <source>
        <dbReference type="EMBL" id="MFD1064421.1"/>
    </source>
</evidence>
<dbReference type="Pfam" id="PF14398">
    <property type="entry name" value="ATPgrasp_YheCD"/>
    <property type="match status" value="1"/>
</dbReference>
<name>A0ABW3NDR1_9BACI</name>
<proteinExistence type="predicted"/>
<accession>A0ABW3NDR1</accession>
<comment type="caution">
    <text evidence="1">The sequence shown here is derived from an EMBL/GenBank/DDBJ whole genome shotgun (WGS) entry which is preliminary data.</text>
</comment>
<organism evidence="1 2">
    <name type="scientific">Oceanobacillus locisalsi</name>
    <dbReference type="NCBI Taxonomy" id="546107"/>
    <lineage>
        <taxon>Bacteria</taxon>
        <taxon>Bacillati</taxon>
        <taxon>Bacillota</taxon>
        <taxon>Bacilli</taxon>
        <taxon>Bacillales</taxon>
        <taxon>Bacillaceae</taxon>
        <taxon>Oceanobacillus</taxon>
    </lineage>
</organism>
<sequence length="337" mass="38856">MRIGYLRNYKKPQQLADLIASVGQSKGVDIFYFSPKDVDVNKSRIKGLLYKDGKWKSIKAKIPRIIDVNSNCLKHKKVIKHLRKHAHLTENGRNRISKLSLQEQLQEDDDYQTFTIPTRQCASFSDIETFLEEYTAIVLRPVHNNQADGVYKVTKVRPEQYILDYQNTSVEVSYEELITFCDNEILIKDYIVQKYIDSVTPEGNAFDWRIHFEKTGHGNWRIISNQIRIGLNQTLTTNWKKGGGMMDTDIFMKLKYGSEAEIKQEQVKECGLQLAAKIESIRETTLATLSIDLGIDHNGDIFIFDANDAPVTTNLLGEIAMLRTDYYQYLLKTKTDK</sequence>
<protein>
    <submittedName>
        <fullName evidence="1">YheC/YheD family protein</fullName>
    </submittedName>
</protein>
<gene>
    <name evidence="1" type="ORF">ACFQ19_00145</name>
</gene>
<evidence type="ECO:0000313" key="2">
    <source>
        <dbReference type="Proteomes" id="UP001597041"/>
    </source>
</evidence>
<dbReference type="Proteomes" id="UP001597041">
    <property type="component" value="Unassembled WGS sequence"/>
</dbReference>
<dbReference type="EMBL" id="JBHTKK010000001">
    <property type="protein sequence ID" value="MFD1064421.1"/>
    <property type="molecule type" value="Genomic_DNA"/>
</dbReference>
<dbReference type="RefSeq" id="WP_379589821.1">
    <property type="nucleotide sequence ID" value="NZ_JBHTKK010000001.1"/>
</dbReference>
<dbReference type="SUPFAM" id="SSF56059">
    <property type="entry name" value="Glutathione synthetase ATP-binding domain-like"/>
    <property type="match status" value="1"/>
</dbReference>
<dbReference type="InterPro" id="IPR026838">
    <property type="entry name" value="YheC/D"/>
</dbReference>